<name>A0A8H5BVF3_9AGAR</name>
<reference evidence="1 2" key="1">
    <citation type="journal article" date="2020" name="ISME J.">
        <title>Uncovering the hidden diversity of litter-decomposition mechanisms in mushroom-forming fungi.</title>
        <authorList>
            <person name="Floudas D."/>
            <person name="Bentzer J."/>
            <person name="Ahren D."/>
            <person name="Johansson T."/>
            <person name="Persson P."/>
            <person name="Tunlid A."/>
        </authorList>
    </citation>
    <scope>NUCLEOTIDE SEQUENCE [LARGE SCALE GENOMIC DNA]</scope>
    <source>
        <strain evidence="1 2">CBS 101986</strain>
    </source>
</reference>
<proteinExistence type="predicted"/>
<evidence type="ECO:0000313" key="2">
    <source>
        <dbReference type="Proteomes" id="UP000567179"/>
    </source>
</evidence>
<dbReference type="AlphaFoldDB" id="A0A8H5BVF3"/>
<protein>
    <submittedName>
        <fullName evidence="1">Uncharacterized protein</fullName>
    </submittedName>
</protein>
<dbReference type="Proteomes" id="UP000567179">
    <property type="component" value="Unassembled WGS sequence"/>
</dbReference>
<evidence type="ECO:0000313" key="1">
    <source>
        <dbReference type="EMBL" id="KAF5330290.1"/>
    </source>
</evidence>
<sequence>MTTETPARVDEGTYVLIKRKPATISPAYAPYAFKGAVGKVKEAVWSTSHLDNMYTLWIKDPVTNKEYPIPFIPESCLELLS</sequence>
<organism evidence="1 2">
    <name type="scientific">Psilocybe cf. subviscida</name>
    <dbReference type="NCBI Taxonomy" id="2480587"/>
    <lineage>
        <taxon>Eukaryota</taxon>
        <taxon>Fungi</taxon>
        <taxon>Dikarya</taxon>
        <taxon>Basidiomycota</taxon>
        <taxon>Agaricomycotina</taxon>
        <taxon>Agaricomycetes</taxon>
        <taxon>Agaricomycetidae</taxon>
        <taxon>Agaricales</taxon>
        <taxon>Agaricineae</taxon>
        <taxon>Strophariaceae</taxon>
        <taxon>Psilocybe</taxon>
    </lineage>
</organism>
<comment type="caution">
    <text evidence="1">The sequence shown here is derived from an EMBL/GenBank/DDBJ whole genome shotgun (WGS) entry which is preliminary data.</text>
</comment>
<gene>
    <name evidence="1" type="ORF">D9619_005337</name>
</gene>
<keyword evidence="2" id="KW-1185">Reference proteome</keyword>
<dbReference type="EMBL" id="JAACJJ010000001">
    <property type="protein sequence ID" value="KAF5330290.1"/>
    <property type="molecule type" value="Genomic_DNA"/>
</dbReference>
<accession>A0A8H5BVF3</accession>